<keyword evidence="5 7" id="KW-0472">Membrane</keyword>
<evidence type="ECO:0000256" key="7">
    <source>
        <dbReference type="SAM" id="Phobius"/>
    </source>
</evidence>
<dbReference type="EMBL" id="CP030104">
    <property type="protein sequence ID" value="AWX44783.1"/>
    <property type="molecule type" value="Genomic_DNA"/>
</dbReference>
<feature type="transmembrane region" description="Helical" evidence="7">
    <location>
        <begin position="16"/>
        <end position="35"/>
    </location>
</feature>
<feature type="domain" description="Type IV secretion system coupling protein TraD DNA-binding" evidence="8">
    <location>
        <begin position="120"/>
        <end position="477"/>
    </location>
</feature>
<evidence type="ECO:0000313" key="9">
    <source>
        <dbReference type="EMBL" id="AWX44783.1"/>
    </source>
</evidence>
<proteinExistence type="predicted"/>
<keyword evidence="3 7" id="KW-0812">Transmembrane</keyword>
<dbReference type="RefSeq" id="WP_112378228.1">
    <property type="nucleotide sequence ID" value="NZ_CP030104.1"/>
</dbReference>
<dbReference type="InterPro" id="IPR019476">
    <property type="entry name" value="T4SS_TraD_DNA-bd"/>
</dbReference>
<dbReference type="GO" id="GO:0005886">
    <property type="term" value="C:plasma membrane"/>
    <property type="evidence" value="ECO:0007669"/>
    <property type="project" value="UniProtKB-SubCell"/>
</dbReference>
<dbReference type="Pfam" id="PF10412">
    <property type="entry name" value="TrwB_AAD_bind"/>
    <property type="match status" value="1"/>
</dbReference>
<accession>A0A2Z4LSH6</accession>
<gene>
    <name evidence="9" type="ORF">HME9304_01788</name>
</gene>
<dbReference type="OrthoDB" id="102453at2"/>
<feature type="region of interest" description="Disordered" evidence="6">
    <location>
        <begin position="457"/>
        <end position="482"/>
    </location>
</feature>
<name>A0A2Z4LSH6_9FLAO</name>
<dbReference type="Gene3D" id="1.10.8.80">
    <property type="entry name" value="Magnesium chelatase subunit I, C-Terminal domain"/>
    <property type="match status" value="1"/>
</dbReference>
<evidence type="ECO:0000256" key="5">
    <source>
        <dbReference type="ARBA" id="ARBA00023136"/>
    </source>
</evidence>
<dbReference type="AlphaFoldDB" id="A0A2Z4LSH6"/>
<evidence type="ECO:0000256" key="4">
    <source>
        <dbReference type="ARBA" id="ARBA00022989"/>
    </source>
</evidence>
<evidence type="ECO:0000256" key="6">
    <source>
        <dbReference type="SAM" id="MobiDB-lite"/>
    </source>
</evidence>
<dbReference type="InterPro" id="IPR027417">
    <property type="entry name" value="P-loop_NTPase"/>
</dbReference>
<feature type="transmembrane region" description="Helical" evidence="7">
    <location>
        <begin position="65"/>
        <end position="91"/>
    </location>
</feature>
<protein>
    <recommendedName>
        <fullName evidence="8">Type IV secretion system coupling protein TraD DNA-binding domain-containing protein</fullName>
    </recommendedName>
</protein>
<evidence type="ECO:0000259" key="8">
    <source>
        <dbReference type="Pfam" id="PF10412"/>
    </source>
</evidence>
<dbReference type="SUPFAM" id="SSF52540">
    <property type="entry name" value="P-loop containing nucleoside triphosphate hydrolases"/>
    <property type="match status" value="1"/>
</dbReference>
<dbReference type="CDD" id="cd01127">
    <property type="entry name" value="TrwB_TraG_TraD_VirD4"/>
    <property type="match status" value="1"/>
</dbReference>
<comment type="subcellular location">
    <subcellularLocation>
        <location evidence="1">Cell membrane</location>
        <topology evidence="1">Multi-pass membrane protein</topology>
    </subcellularLocation>
</comment>
<keyword evidence="2" id="KW-1003">Cell membrane</keyword>
<dbReference type="PANTHER" id="PTHR37937:SF1">
    <property type="entry name" value="CONJUGATIVE TRANSFER: DNA TRANSPORT"/>
    <property type="match status" value="1"/>
</dbReference>
<organism evidence="9 10">
    <name type="scientific">Flagellimonas maritima</name>
    <dbReference type="NCBI Taxonomy" id="1383885"/>
    <lineage>
        <taxon>Bacteria</taxon>
        <taxon>Pseudomonadati</taxon>
        <taxon>Bacteroidota</taxon>
        <taxon>Flavobacteriia</taxon>
        <taxon>Flavobacteriales</taxon>
        <taxon>Flavobacteriaceae</taxon>
        <taxon>Flagellimonas</taxon>
    </lineage>
</organism>
<evidence type="ECO:0000313" key="10">
    <source>
        <dbReference type="Proteomes" id="UP000248536"/>
    </source>
</evidence>
<sequence length="541" mass="61301">MNILDAFLNASQETQLIIMAVNLIVAIMLGIFMNVGNWPIRAIFIMVIYTMLFYVLKYMGTILPIAYFLVLYVVPSLLLSFVLKVLIAYVIKPSEPKYENVFDVSIPYNRGKRLTFNIKRGVSVQGAAGSGKTASVAGWILKWMGERSVASLVYDYKNFELVEVVQSFYKESTLKIHAFAPHHPDKSIFLNPIDPLIIRKDEDVSLMVKCIVQNILVKDAKSGDNFFTQAAEGAIIGAIYVLRDKFPEYCSFPYLAAIFLTKDAEELVEFIEQTPTASLHARAFLDGKESEKQMAGVKASISNAFRVFAIPNVFYCMQRNSIKLNINNKDNLAVLCLVNIPKYDEIYSPILSIVTQAVLSSISERNQEPCYILLDEAPTLRINRIGKVPATMRSFDIATIYMLQDKVQATVQMGAERMKEVLANLSTLFFGKTNDPDTAKFFESYFETIKVKTKSTSKKAGWGSGDKRVSEAEKDEKKHKSHEMFKRNAGEFFVFNEKGENFDAKIKLPEYEATEFRDINMTTEREIQSFFNLVLQQAKTL</sequence>
<evidence type="ECO:0000256" key="3">
    <source>
        <dbReference type="ARBA" id="ARBA00022692"/>
    </source>
</evidence>
<feature type="compositionally biased region" description="Basic and acidic residues" evidence="6">
    <location>
        <begin position="465"/>
        <end position="482"/>
    </location>
</feature>
<feature type="transmembrane region" description="Helical" evidence="7">
    <location>
        <begin position="42"/>
        <end position="59"/>
    </location>
</feature>
<dbReference type="PANTHER" id="PTHR37937">
    <property type="entry name" value="CONJUGATIVE TRANSFER: DNA TRANSPORT"/>
    <property type="match status" value="1"/>
</dbReference>
<dbReference type="Proteomes" id="UP000248536">
    <property type="component" value="Chromosome"/>
</dbReference>
<evidence type="ECO:0000256" key="2">
    <source>
        <dbReference type="ARBA" id="ARBA00022475"/>
    </source>
</evidence>
<dbReference type="KEGG" id="spon:HME9304_01788"/>
<keyword evidence="10" id="KW-1185">Reference proteome</keyword>
<evidence type="ECO:0000256" key="1">
    <source>
        <dbReference type="ARBA" id="ARBA00004651"/>
    </source>
</evidence>
<dbReference type="InterPro" id="IPR051539">
    <property type="entry name" value="T4SS-coupling_protein"/>
</dbReference>
<reference evidence="9 10" key="1">
    <citation type="submission" date="2018-06" db="EMBL/GenBank/DDBJ databases">
        <title>Spongiibacterium sp. HME9304 Genome sequencing and assembly.</title>
        <authorList>
            <person name="Kang H."/>
            <person name="Kim H."/>
            <person name="Joh K."/>
        </authorList>
    </citation>
    <scope>NUCLEOTIDE SEQUENCE [LARGE SCALE GENOMIC DNA]</scope>
    <source>
        <strain evidence="9 10">HME9304</strain>
    </source>
</reference>
<dbReference type="Gene3D" id="3.40.50.300">
    <property type="entry name" value="P-loop containing nucleotide triphosphate hydrolases"/>
    <property type="match status" value="1"/>
</dbReference>
<keyword evidence="4 7" id="KW-1133">Transmembrane helix</keyword>